<evidence type="ECO:0000313" key="3">
    <source>
        <dbReference type="EMBL" id="KAB8302992.1"/>
    </source>
</evidence>
<feature type="domain" description="SAP" evidence="2">
    <location>
        <begin position="100"/>
        <end position="134"/>
    </location>
</feature>
<evidence type="ECO:0000256" key="1">
    <source>
        <dbReference type="SAM" id="MobiDB-lite"/>
    </source>
</evidence>
<dbReference type="OrthoDB" id="5348404at2759"/>
<dbReference type="InterPro" id="IPR036361">
    <property type="entry name" value="SAP_dom_sf"/>
</dbReference>
<feature type="compositionally biased region" description="Polar residues" evidence="1">
    <location>
        <begin position="153"/>
        <end position="172"/>
    </location>
</feature>
<feature type="region of interest" description="Disordered" evidence="1">
    <location>
        <begin position="676"/>
        <end position="738"/>
    </location>
</feature>
<name>A0A5N6KH15_MONLA</name>
<dbReference type="AlphaFoldDB" id="A0A5N6KH15"/>
<dbReference type="Pfam" id="PF02037">
    <property type="entry name" value="SAP"/>
    <property type="match status" value="1"/>
</dbReference>
<dbReference type="EMBL" id="VIGI01000003">
    <property type="protein sequence ID" value="KAB8302992.1"/>
    <property type="molecule type" value="Genomic_DNA"/>
</dbReference>
<dbReference type="InterPro" id="IPR003034">
    <property type="entry name" value="SAP_dom"/>
</dbReference>
<dbReference type="Gene3D" id="1.10.720.30">
    <property type="entry name" value="SAP domain"/>
    <property type="match status" value="1"/>
</dbReference>
<organism evidence="3 4">
    <name type="scientific">Monilinia laxa</name>
    <name type="common">Brown rot fungus</name>
    <name type="synonym">Sclerotinia laxa</name>
    <dbReference type="NCBI Taxonomy" id="61186"/>
    <lineage>
        <taxon>Eukaryota</taxon>
        <taxon>Fungi</taxon>
        <taxon>Dikarya</taxon>
        <taxon>Ascomycota</taxon>
        <taxon>Pezizomycotina</taxon>
        <taxon>Leotiomycetes</taxon>
        <taxon>Helotiales</taxon>
        <taxon>Sclerotiniaceae</taxon>
        <taxon>Monilinia</taxon>
    </lineage>
</organism>
<feature type="compositionally biased region" description="Basic and acidic residues" evidence="1">
    <location>
        <begin position="707"/>
        <end position="738"/>
    </location>
</feature>
<feature type="region of interest" description="Disordered" evidence="1">
    <location>
        <begin position="132"/>
        <end position="377"/>
    </location>
</feature>
<dbReference type="SMART" id="SM00513">
    <property type="entry name" value="SAP"/>
    <property type="match status" value="1"/>
</dbReference>
<feature type="compositionally biased region" description="Low complexity" evidence="1">
    <location>
        <begin position="252"/>
        <end position="268"/>
    </location>
</feature>
<accession>A0A5N6KH15</accession>
<evidence type="ECO:0000259" key="2">
    <source>
        <dbReference type="PROSITE" id="PS50800"/>
    </source>
</evidence>
<sequence length="738" mass="81551">MVPIKYSSTVTGSRFGNRKEDSIYKTESRVGIIDGNPEGSSAGAIGLEIWESREVSVRNEEQSPNEGNVENRTTVTAIVSRNNSIEYPRSNLRVERVESREHLKVIDLKAELKKRGLSQTGLKPALVARLSAAEDEDGSESDITIQDDANKINPESATSPDTISPPQTSSLEIGTATAAEDTEEIQTDPIPESNATRASPEVNAEHPTEPFLEPSESKDEATQLAAAPEDAQPPTDDIKEQVETQLSQPLHTTESSQPPSQATSQPPEQAEENRSAELSVEPREAVEDRQKRKRRSQSPALTSTDVARKRARQSDGSDEVATLKEDAGWVDKHHAVDTGEANVESKEVAMGEDGPTIVDDSKEEVVVEQPLSNSNEGAADKMDIDVEEARPNVEVATTSPEVSRPRDSRFKNLFSSPQKAHEDTEMVHHSQEPVEDESSYNPITPAIHPATTALYIRNFVRPLQETRLHDYLTTLATPPGSEPDPDAILHFHTSIAVRSVMHDRVWPDEPNRKALWVDFIPDEKVKEWIDQEQASGPGRNTKKWEVVYEETENDGDRRVTAVLQESTGDAQSTHARKQSIPFSAPTGPSRGIEGAPSGPRSFGGPRTIPMRNLSELFKSTTTQPTLYWQPASEDLVNRRLDAIADVTTKDISRHTGSDINRYTFEDGDRFVDRGKEIFSGIRPPPGHRGPGNQRRGRGGGGGYGSRGGDRGYERGYDRGVDRVYDSYRAPPRDRDRRY</sequence>
<dbReference type="PANTHER" id="PTHR47031">
    <property type="entry name" value="SAP DNA-BINDING DOMAIN-CONTAINING PROTEIN"/>
    <property type="match status" value="1"/>
</dbReference>
<reference evidence="3 4" key="1">
    <citation type="submission" date="2019-06" db="EMBL/GenBank/DDBJ databases">
        <title>Genome Sequence of the Brown Rot Fungal Pathogen Monilinia laxa.</title>
        <authorList>
            <person name="De Miccolis Angelini R.M."/>
            <person name="Landi L."/>
            <person name="Abate D."/>
            <person name="Pollastro S."/>
            <person name="Romanazzi G."/>
            <person name="Faretra F."/>
        </authorList>
    </citation>
    <scope>NUCLEOTIDE SEQUENCE [LARGE SCALE GENOMIC DNA]</scope>
    <source>
        <strain evidence="3 4">Mlax316</strain>
    </source>
</reference>
<proteinExistence type="predicted"/>
<dbReference type="PROSITE" id="PS50800">
    <property type="entry name" value="SAP"/>
    <property type="match status" value="1"/>
</dbReference>
<comment type="caution">
    <text evidence="3">The sequence shown here is derived from an EMBL/GenBank/DDBJ whole genome shotgun (WGS) entry which is preliminary data.</text>
</comment>
<dbReference type="PANTHER" id="PTHR47031:SF3">
    <property type="entry name" value="SAP DOMAIN-CONTAINING PROTEIN"/>
    <property type="match status" value="1"/>
</dbReference>
<feature type="region of interest" description="Disordered" evidence="1">
    <location>
        <begin position="566"/>
        <end position="607"/>
    </location>
</feature>
<evidence type="ECO:0000313" key="4">
    <source>
        <dbReference type="Proteomes" id="UP000326757"/>
    </source>
</evidence>
<dbReference type="Proteomes" id="UP000326757">
    <property type="component" value="Unassembled WGS sequence"/>
</dbReference>
<feature type="compositionally biased region" description="Basic and acidic residues" evidence="1">
    <location>
        <begin position="306"/>
        <end position="349"/>
    </location>
</feature>
<protein>
    <recommendedName>
        <fullName evidence="2">SAP domain-containing protein</fullName>
    </recommendedName>
</protein>
<keyword evidence="4" id="KW-1185">Reference proteome</keyword>
<gene>
    <name evidence="3" type="ORF">EYC80_006301</name>
</gene>
<feature type="compositionally biased region" description="Basic and acidic residues" evidence="1">
    <location>
        <begin position="271"/>
        <end position="290"/>
    </location>
</feature>
<dbReference type="SUPFAM" id="SSF68906">
    <property type="entry name" value="SAP domain"/>
    <property type="match status" value="1"/>
</dbReference>